<dbReference type="SMART" id="SM00487">
    <property type="entry name" value="DEXDc"/>
    <property type="match status" value="1"/>
</dbReference>
<dbReference type="InterPro" id="IPR038718">
    <property type="entry name" value="SNF2-like_sf"/>
</dbReference>
<dbReference type="PROSITE" id="PS51192">
    <property type="entry name" value="HELICASE_ATP_BIND_1"/>
    <property type="match status" value="1"/>
</dbReference>
<reference evidence="4 5" key="1">
    <citation type="submission" date="2020-12" db="EMBL/GenBank/DDBJ databases">
        <title>Sulforoseuscoccus oceanibium gen. nov., sp. nov., a representative of the phylum Verrucomicrobia with special cytoplasmic membrane, and proposal of Sulforoseuscoccusaceae fam. nov.</title>
        <authorList>
            <person name="Xi F."/>
        </authorList>
    </citation>
    <scope>NUCLEOTIDE SEQUENCE [LARGE SCALE GENOMIC DNA]</scope>
    <source>
        <strain evidence="4 5">T37</strain>
    </source>
</reference>
<proteinExistence type="predicted"/>
<feature type="region of interest" description="Disordered" evidence="3">
    <location>
        <begin position="1167"/>
        <end position="1191"/>
    </location>
</feature>
<evidence type="ECO:0000313" key="5">
    <source>
        <dbReference type="Proteomes" id="UP000475117"/>
    </source>
</evidence>
<protein>
    <submittedName>
        <fullName evidence="4">DEAD/DEAH box helicase</fullName>
    </submittedName>
</protein>
<accession>A0A6B3LAJ9</accession>
<dbReference type="GO" id="GO:0004386">
    <property type="term" value="F:helicase activity"/>
    <property type="evidence" value="ECO:0007669"/>
    <property type="project" value="UniProtKB-KW"/>
</dbReference>
<keyword evidence="4" id="KW-0347">Helicase</keyword>
<name>A0A6B3LAJ9_9BACT</name>
<evidence type="ECO:0000256" key="3">
    <source>
        <dbReference type="SAM" id="MobiDB-lite"/>
    </source>
</evidence>
<dbReference type="EMBL" id="CP066776">
    <property type="protein sequence ID" value="QQL43923.1"/>
    <property type="molecule type" value="Genomic_DNA"/>
</dbReference>
<dbReference type="KEGG" id="soa:G3M56_008435"/>
<feature type="coiled-coil region" evidence="2">
    <location>
        <begin position="117"/>
        <end position="144"/>
    </location>
</feature>
<keyword evidence="2" id="KW-0175">Coiled coil</keyword>
<dbReference type="SMART" id="SM00490">
    <property type="entry name" value="HELICc"/>
    <property type="match status" value="1"/>
</dbReference>
<dbReference type="GO" id="GO:0016787">
    <property type="term" value="F:hydrolase activity"/>
    <property type="evidence" value="ECO:0007669"/>
    <property type="project" value="UniProtKB-KW"/>
</dbReference>
<dbReference type="Pfam" id="PF00271">
    <property type="entry name" value="Helicase_C"/>
    <property type="match status" value="1"/>
</dbReference>
<dbReference type="InterPro" id="IPR027417">
    <property type="entry name" value="P-loop_NTPase"/>
</dbReference>
<dbReference type="InterPro" id="IPR014001">
    <property type="entry name" value="Helicase_ATP-bd"/>
</dbReference>
<evidence type="ECO:0000256" key="1">
    <source>
        <dbReference type="ARBA" id="ARBA00022801"/>
    </source>
</evidence>
<sequence length="1191" mass="137454">MTPDRTIINFLNSFRDEDRKEGELVFKDQAVTQIFGTERFVQARVEIDRAYRVALTKQEDGKWEGECVPWDHHSKSAMVAAMLARIERGDKLPASPNELGQKSFGEILEEKLERPLKRFEEAYIEKLEKRYQRYETKQEILDTDLIRLNPKWEVTSYDPLELWSTPPTNINEFWNYIAYAFEKKGVGYPPFMKVVTNTDQTADDMEQFETAKEREIWQNRLSNALQGAGRRRREPATLSVRLVVSYSDARLFASVTEPGGEAAEFAEWPTVAEFRTALEKLDKNEWAASADVALLVRYLYDFLNAEDTDLIDLESEAACRLLNKLFSDEAMRQHLYTLDDHLFRLSDVRFGWEARDRDEDPDHYAIQLVTDEGKDVPHTVRVLPGTEDLYLSDETLFRGPDWWLESTSIEPEYVIEKSFIENPEGVEFLARIGAKLPKSLQDRVVEQDLHVALNLRMVSALTTADSEHLVAEITASSDDESRIERLIRDGWVIEKPKDGETSADGKSNIIRYRRDDLMLMEESLEDVGLSYDAALGAHRARVTKVFPERFAEWAESLPESIKVTGDDVVNSLLSDPVSATVQFEVNQTSIDWFDLKIVVNVDGVDLSQEQIRQLVAARGGFVRMRNGHWMRIEIEMDEEQKAAVTRLGLDPFDLSGEEHRMHVLQLADPGVAEVFDKKVWQKIENRAEELNTEVKPDVPESLQATLRPYQLEGFQFLSYLSSNRFGGVLADDMGLGKTIQSLTWLLWVYENTPEKDRVPALVVCPKSVLDVWSSEIEKFAPKLRVKVIRAGDDLDMPWIQENVDVLVLNYSQLRLSEKLLDIEWQAVVLDEGQQIKNPDSKAAKAARKLNARNRLVLTGTPIENRLLDLWSLMAFAMPGVLGNRAYFRSRFDRRKDTKAQERLSARLRPFLLRRTKSQVAIDLPPRTEEDYFCEMEGVQKRLYEDELKRIQRLLLGMETDADLKKNSFAVLQGLTRLRQICCHPGLIDEEYLEEESAKMNSLFYLLDQLREEGHKVLVFSQFVSMLDIIKSRLEKEKRPYSYLTGQTKDRREVIDQFQKTDDPNVFLLSLKAGGSGLNLTSASYVILYDPWWNPAVEAQAIDRTHRIGQTQKVIAYRLLMRDSVEQKIRVLQQQKSQLFTDVLGTESFTKTLDVDDLHYIFSSVAADDREEEEKERLKEEKRKRRSRRSDD</sequence>
<feature type="compositionally biased region" description="Basic residues" evidence="3">
    <location>
        <begin position="1181"/>
        <end position="1191"/>
    </location>
</feature>
<gene>
    <name evidence="4" type="ORF">G3M56_008435</name>
</gene>
<evidence type="ECO:0000256" key="2">
    <source>
        <dbReference type="SAM" id="Coils"/>
    </source>
</evidence>
<keyword evidence="5" id="KW-1185">Reference proteome</keyword>
<dbReference type="Pfam" id="PF00176">
    <property type="entry name" value="SNF2-rel_dom"/>
    <property type="match status" value="1"/>
</dbReference>
<keyword evidence="1" id="KW-0378">Hydrolase</keyword>
<dbReference type="RefSeq" id="WP_164363581.1">
    <property type="nucleotide sequence ID" value="NZ_CP066776.1"/>
</dbReference>
<dbReference type="PANTHER" id="PTHR10799">
    <property type="entry name" value="SNF2/RAD54 HELICASE FAMILY"/>
    <property type="match status" value="1"/>
</dbReference>
<dbReference type="Proteomes" id="UP000475117">
    <property type="component" value="Chromosome"/>
</dbReference>
<dbReference type="Gene3D" id="3.40.50.300">
    <property type="entry name" value="P-loop containing nucleotide triphosphate hydrolases"/>
    <property type="match status" value="1"/>
</dbReference>
<dbReference type="InterPro" id="IPR049730">
    <property type="entry name" value="SNF2/RAD54-like_C"/>
</dbReference>
<organism evidence="4 5">
    <name type="scientific">Sulfuriroseicoccus oceanibius</name>
    <dbReference type="NCBI Taxonomy" id="2707525"/>
    <lineage>
        <taxon>Bacteria</taxon>
        <taxon>Pseudomonadati</taxon>
        <taxon>Verrucomicrobiota</taxon>
        <taxon>Verrucomicrobiia</taxon>
        <taxon>Verrucomicrobiales</taxon>
        <taxon>Verrucomicrobiaceae</taxon>
        <taxon>Sulfuriroseicoccus</taxon>
    </lineage>
</organism>
<dbReference type="AlphaFoldDB" id="A0A6B3LAJ9"/>
<dbReference type="SUPFAM" id="SSF52540">
    <property type="entry name" value="P-loop containing nucleoside triphosphate hydrolases"/>
    <property type="match status" value="2"/>
</dbReference>
<dbReference type="Gene3D" id="3.40.50.10810">
    <property type="entry name" value="Tandem AAA-ATPase domain"/>
    <property type="match status" value="1"/>
</dbReference>
<dbReference type="CDD" id="cd18793">
    <property type="entry name" value="SF2_C_SNF"/>
    <property type="match status" value="1"/>
</dbReference>
<dbReference type="InterPro" id="IPR000330">
    <property type="entry name" value="SNF2_N"/>
</dbReference>
<keyword evidence="4" id="KW-0547">Nucleotide-binding</keyword>
<keyword evidence="4" id="KW-0067">ATP-binding</keyword>
<dbReference type="GO" id="GO:0005524">
    <property type="term" value="F:ATP binding"/>
    <property type="evidence" value="ECO:0007669"/>
    <property type="project" value="InterPro"/>
</dbReference>
<dbReference type="PROSITE" id="PS51194">
    <property type="entry name" value="HELICASE_CTER"/>
    <property type="match status" value="1"/>
</dbReference>
<evidence type="ECO:0000313" key="4">
    <source>
        <dbReference type="EMBL" id="QQL43923.1"/>
    </source>
</evidence>
<dbReference type="InterPro" id="IPR001650">
    <property type="entry name" value="Helicase_C-like"/>
</dbReference>